<sequence length="1019" mass="114330">MAQNATSVANHPVNLLALDGGGIRGISELLILDEIMNRVKCDLKLKQDPRPCDYFDLIGGTSTGGLIALMLGRLRMTTNEALKNYNSLASKKRMSQDGAFKATVLENEIKKLVSSRGLGDCMLDTSIGPSSKGRAFVCAMPAGNLAHPRLFRTYSVRELRSPNCEIWQACRATSAAPTFFKRISIGDEGHTMEDFIDGALGCNNPVNELLEEARKVFGSDRKVGCLISIGTGHPGPIGLATPDSAQRLIPTDLIGVLKKIVTDCERVAERLEQRFQDCPGFYFRFSIIHGAAGISLEEWERMGELKQHTIAYMTETRVHKALNEVVERLCKPVSFGITLRDMCAIPDARVRVVQKVQIRAKPKPSPIFTGRKTVLGTMDNFFVPRTGGSFPRREFLLYGLGGAGKTQTALQFAQVYGERFERVFWIDASSTATTEQSYKEIGIENGLGDTIEGVLRWLSNLKQEWLLLLDNCESNKDLERLSPRGENGNIIYTSRNPSIGHLLPPEAVLRIDEMESSDSVTLLLRAARLNESGVNSRRLATRIVEELGFLPLAIDLAGASIHMGESSLEDYIHTFHNHRKEMLKNPRYKGVSEANQAVYATWDISYAAIERVSNEEGAQKSNYAAVALQILRLFAFLHNDGIMEDIFRRAAEPGKLKIKFFSTAEIDNGGFNLPGGLLKIDSNDNWDPFLFRKGISTLLSYSLIRKDESQKFFSMHVLVHEWARDLIPQTNQLDCLRATRELLASSINWEMTTVDNAYRRQLLPHILACEQHGGGKQFLLEDVKQCEMFAWVFQDVGKWKDAQELNIPVAEAKRRMHGKEHPDTLRIMHNVAITFLNQGLWKDAEALLIQIVDTRRRLFGKQNQDTLLSMSHLASTISAQGGERLKEAEALEIQVLEAQRMLLGKEHPNTLESMSTLASTISEQGQERLKEAEELQIQVIEMRKRVLGEEHTSTLTSMSNLACTLKSQNRNKEAILLMANCAQLREKRLGPLHPRTKWSLEVLHRWKMEEGKSSERGSR</sequence>
<dbReference type="GO" id="GO:0046486">
    <property type="term" value="P:glycerolipid metabolic process"/>
    <property type="evidence" value="ECO:0007669"/>
    <property type="project" value="UniProtKB-ARBA"/>
</dbReference>
<dbReference type="GO" id="GO:0016020">
    <property type="term" value="C:membrane"/>
    <property type="evidence" value="ECO:0007669"/>
    <property type="project" value="TreeGrafter"/>
</dbReference>
<feature type="domain" description="PNPLA" evidence="5">
    <location>
        <begin position="16"/>
        <end position="210"/>
    </location>
</feature>
<dbReference type="Proteomes" id="UP000799429">
    <property type="component" value="Unassembled WGS sequence"/>
</dbReference>
<dbReference type="OrthoDB" id="1658288at2759"/>
<evidence type="ECO:0000313" key="7">
    <source>
        <dbReference type="Proteomes" id="UP000799429"/>
    </source>
</evidence>
<keyword evidence="7" id="KW-1185">Reference proteome</keyword>
<dbReference type="Gene3D" id="3.40.1090.10">
    <property type="entry name" value="Cytosolic phospholipase A2 catalytic domain"/>
    <property type="match status" value="1"/>
</dbReference>
<dbReference type="SUPFAM" id="SSF52540">
    <property type="entry name" value="P-loop containing nucleoside triphosphate hydrolases"/>
    <property type="match status" value="1"/>
</dbReference>
<dbReference type="GO" id="GO:0047499">
    <property type="term" value="F:calcium-independent phospholipase A2 activity"/>
    <property type="evidence" value="ECO:0007669"/>
    <property type="project" value="TreeGrafter"/>
</dbReference>
<feature type="active site" description="Nucleophile" evidence="4">
    <location>
        <position position="62"/>
    </location>
</feature>
<dbReference type="GO" id="GO:0016042">
    <property type="term" value="P:lipid catabolic process"/>
    <property type="evidence" value="ECO:0007669"/>
    <property type="project" value="UniProtKB-UniRule"/>
</dbReference>
<proteinExistence type="predicted"/>
<accession>A0A9P4VL23</accession>
<dbReference type="PANTHER" id="PTHR24185:SF1">
    <property type="entry name" value="CALCIUM-INDEPENDENT PHOSPHOLIPASE A2-GAMMA"/>
    <property type="match status" value="1"/>
</dbReference>
<dbReference type="PANTHER" id="PTHR24185">
    <property type="entry name" value="CALCIUM-INDEPENDENT PHOSPHOLIPASE A2-GAMMA"/>
    <property type="match status" value="1"/>
</dbReference>
<evidence type="ECO:0000259" key="5">
    <source>
        <dbReference type="PROSITE" id="PS51635"/>
    </source>
</evidence>
<dbReference type="CDD" id="cd07216">
    <property type="entry name" value="Pat17_PNPLA8_PNPLA9_like3"/>
    <property type="match status" value="1"/>
</dbReference>
<keyword evidence="1 4" id="KW-0378">Hydrolase</keyword>
<dbReference type="GO" id="GO:0019369">
    <property type="term" value="P:arachidonate metabolic process"/>
    <property type="evidence" value="ECO:0007669"/>
    <property type="project" value="TreeGrafter"/>
</dbReference>
<dbReference type="AlphaFoldDB" id="A0A9P4VL23"/>
<gene>
    <name evidence="6" type="ORF">M501DRAFT_214632</name>
</gene>
<feature type="active site" description="Proton acceptor" evidence="4">
    <location>
        <position position="197"/>
    </location>
</feature>
<dbReference type="InterPro" id="IPR002641">
    <property type="entry name" value="PNPLA_dom"/>
</dbReference>
<dbReference type="EMBL" id="MU006101">
    <property type="protein sequence ID" value="KAF2837026.1"/>
    <property type="molecule type" value="Genomic_DNA"/>
</dbReference>
<comment type="caution">
    <text evidence="6">The sequence shown here is derived from an EMBL/GenBank/DDBJ whole genome shotgun (WGS) entry which is preliminary data.</text>
</comment>
<dbReference type="GO" id="GO:0043531">
    <property type="term" value="F:ADP binding"/>
    <property type="evidence" value="ECO:0007669"/>
    <property type="project" value="InterPro"/>
</dbReference>
<evidence type="ECO:0000256" key="2">
    <source>
        <dbReference type="ARBA" id="ARBA00022963"/>
    </source>
</evidence>
<name>A0A9P4VL23_9PEZI</name>
<dbReference type="InterPro" id="IPR027417">
    <property type="entry name" value="P-loop_NTPase"/>
</dbReference>
<dbReference type="SUPFAM" id="SSF52151">
    <property type="entry name" value="FabD/lysophospholipase-like"/>
    <property type="match status" value="1"/>
</dbReference>
<protein>
    <submittedName>
        <fullName evidence="6">FabD/lysophospholipase-like protein</fullName>
    </submittedName>
</protein>
<dbReference type="SUPFAM" id="SSF48452">
    <property type="entry name" value="TPR-like"/>
    <property type="match status" value="2"/>
</dbReference>
<dbReference type="InterPro" id="IPR016035">
    <property type="entry name" value="Acyl_Trfase/lysoPLipase"/>
</dbReference>
<feature type="short sequence motif" description="GXGXXG" evidence="4">
    <location>
        <begin position="20"/>
        <end position="25"/>
    </location>
</feature>
<keyword evidence="2 4" id="KW-0442">Lipid degradation</keyword>
<evidence type="ECO:0000313" key="6">
    <source>
        <dbReference type="EMBL" id="KAF2837026.1"/>
    </source>
</evidence>
<dbReference type="Pfam" id="PF13424">
    <property type="entry name" value="TPR_12"/>
    <property type="match status" value="1"/>
</dbReference>
<dbReference type="PROSITE" id="PS51635">
    <property type="entry name" value="PNPLA"/>
    <property type="match status" value="1"/>
</dbReference>
<feature type="short sequence motif" description="DGA/G" evidence="4">
    <location>
        <begin position="197"/>
        <end position="199"/>
    </location>
</feature>
<evidence type="ECO:0000256" key="1">
    <source>
        <dbReference type="ARBA" id="ARBA00022801"/>
    </source>
</evidence>
<dbReference type="Gene3D" id="1.25.40.10">
    <property type="entry name" value="Tetratricopeptide repeat domain"/>
    <property type="match status" value="2"/>
</dbReference>
<feature type="short sequence motif" description="GXSXG" evidence="4">
    <location>
        <begin position="60"/>
        <end position="64"/>
    </location>
</feature>
<dbReference type="Pfam" id="PF13374">
    <property type="entry name" value="TPR_10"/>
    <property type="match status" value="2"/>
</dbReference>
<keyword evidence="3 4" id="KW-0443">Lipid metabolism</keyword>
<reference evidence="6" key="1">
    <citation type="journal article" date="2020" name="Stud. Mycol.">
        <title>101 Dothideomycetes genomes: a test case for predicting lifestyles and emergence of pathogens.</title>
        <authorList>
            <person name="Haridas S."/>
            <person name="Albert R."/>
            <person name="Binder M."/>
            <person name="Bloem J."/>
            <person name="Labutti K."/>
            <person name="Salamov A."/>
            <person name="Andreopoulos B."/>
            <person name="Baker S."/>
            <person name="Barry K."/>
            <person name="Bills G."/>
            <person name="Bluhm B."/>
            <person name="Cannon C."/>
            <person name="Castanera R."/>
            <person name="Culley D."/>
            <person name="Daum C."/>
            <person name="Ezra D."/>
            <person name="Gonzalez J."/>
            <person name="Henrissat B."/>
            <person name="Kuo A."/>
            <person name="Liang C."/>
            <person name="Lipzen A."/>
            <person name="Lutzoni F."/>
            <person name="Magnuson J."/>
            <person name="Mondo S."/>
            <person name="Nolan M."/>
            <person name="Ohm R."/>
            <person name="Pangilinan J."/>
            <person name="Park H.-J."/>
            <person name="Ramirez L."/>
            <person name="Alfaro M."/>
            <person name="Sun H."/>
            <person name="Tritt A."/>
            <person name="Yoshinaga Y."/>
            <person name="Zwiers L.-H."/>
            <person name="Turgeon B."/>
            <person name="Goodwin S."/>
            <person name="Spatafora J."/>
            <person name="Crous P."/>
            <person name="Grigoriev I."/>
        </authorList>
    </citation>
    <scope>NUCLEOTIDE SEQUENCE</scope>
    <source>
        <strain evidence="6">CBS 101060</strain>
    </source>
</reference>
<organism evidence="6 7">
    <name type="scientific">Patellaria atrata CBS 101060</name>
    <dbReference type="NCBI Taxonomy" id="1346257"/>
    <lineage>
        <taxon>Eukaryota</taxon>
        <taxon>Fungi</taxon>
        <taxon>Dikarya</taxon>
        <taxon>Ascomycota</taxon>
        <taxon>Pezizomycotina</taxon>
        <taxon>Dothideomycetes</taxon>
        <taxon>Dothideomycetes incertae sedis</taxon>
        <taxon>Patellariales</taxon>
        <taxon>Patellariaceae</taxon>
        <taxon>Patellaria</taxon>
    </lineage>
</organism>
<evidence type="ECO:0000256" key="4">
    <source>
        <dbReference type="PROSITE-ProRule" id="PRU01161"/>
    </source>
</evidence>
<dbReference type="InterPro" id="IPR011990">
    <property type="entry name" value="TPR-like_helical_dom_sf"/>
</dbReference>
<dbReference type="Pfam" id="PF01734">
    <property type="entry name" value="Patatin"/>
    <property type="match status" value="1"/>
</dbReference>
<evidence type="ECO:0000256" key="3">
    <source>
        <dbReference type="ARBA" id="ARBA00023098"/>
    </source>
</evidence>
<dbReference type="Gene3D" id="3.40.50.300">
    <property type="entry name" value="P-loop containing nucleotide triphosphate hydrolases"/>
    <property type="match status" value="1"/>
</dbReference>